<comment type="caution">
    <text evidence="4">The sequence shown here is derived from an EMBL/GenBank/DDBJ whole genome shotgun (WGS) entry which is preliminary data.</text>
</comment>
<dbReference type="Pfam" id="PF13522">
    <property type="entry name" value="GATase_6"/>
    <property type="match status" value="1"/>
</dbReference>
<evidence type="ECO:0000313" key="5">
    <source>
        <dbReference type="Proteomes" id="UP000253506"/>
    </source>
</evidence>
<sequence>MCGIVGLYLKNDKFEKNLGELFEPMLISMTDRGPDSAGFAIYGDEVGEGWVKLTLRHPDEAFSWEKLSDKLSASLGCEIKWMQNANVAVLKINTDESSARSALDELYPDVLILSAGSSIEILKEVGLPENIASKFNLSGMKGSHIIGHTRMATESAVTMEGSHPFSTGSDLCLVHNGSLSNHNRLRDKLKREGITFETENDSEVAAGYLTWRLNQGDTLKEALENALKDLDGFFTFTIGTKDGFAVMRDPIACKPAVLAETDDYVAMASEYQALVTLPGIENAKVWEPEPATFYIWERK</sequence>
<accession>A0A368ZRK8</accession>
<dbReference type="EMBL" id="QPJQ01000026">
    <property type="protein sequence ID" value="RCW99639.1"/>
    <property type="molecule type" value="Genomic_DNA"/>
</dbReference>
<keyword evidence="2" id="KW-0315">Glutamine amidotransferase</keyword>
<feature type="domain" description="Glutamine amidotransferase type-2" evidence="3">
    <location>
        <begin position="2"/>
        <end position="299"/>
    </location>
</feature>
<name>A0A368ZRK8_9GAMM</name>
<dbReference type="SUPFAM" id="SSF56235">
    <property type="entry name" value="N-terminal nucleophile aminohydrolases (Ntn hydrolases)"/>
    <property type="match status" value="1"/>
</dbReference>
<reference evidence="4 5" key="1">
    <citation type="submission" date="2018-07" db="EMBL/GenBank/DDBJ databases">
        <title>Genomic Encyclopedia of Type Strains, Phase III (KMG-III): the genomes of soil and plant-associated and newly described type strains.</title>
        <authorList>
            <person name="Whitman W."/>
        </authorList>
    </citation>
    <scope>NUCLEOTIDE SEQUENCE [LARGE SCALE GENOMIC DNA]</scope>
    <source>
        <strain evidence="4 5">CECT 7731</strain>
    </source>
</reference>
<dbReference type="InterPro" id="IPR017932">
    <property type="entry name" value="GATase_2_dom"/>
</dbReference>
<evidence type="ECO:0000313" key="4">
    <source>
        <dbReference type="EMBL" id="RCW99639.1"/>
    </source>
</evidence>
<protein>
    <submittedName>
        <fullName evidence="4">N-methylglutamate synthase subunit A</fullName>
    </submittedName>
</protein>
<keyword evidence="1" id="KW-0808">Transferase</keyword>
<organism evidence="4 5">
    <name type="scientific">Marinomonas foliarum</name>
    <dbReference type="NCBI Taxonomy" id="491950"/>
    <lineage>
        <taxon>Bacteria</taxon>
        <taxon>Pseudomonadati</taxon>
        <taxon>Pseudomonadota</taxon>
        <taxon>Gammaproteobacteria</taxon>
        <taxon>Oceanospirillales</taxon>
        <taxon>Oceanospirillaceae</taxon>
        <taxon>Marinomonas</taxon>
    </lineage>
</organism>
<dbReference type="CDD" id="cd01907">
    <property type="entry name" value="GlxB"/>
    <property type="match status" value="1"/>
</dbReference>
<gene>
    <name evidence="4" type="ORF">DFP77_12630</name>
</gene>
<proteinExistence type="predicted"/>
<dbReference type="PANTHER" id="PTHR11907">
    <property type="entry name" value="AMIDOPHOSPHORIBOSYLTRANSFERASE"/>
    <property type="match status" value="1"/>
</dbReference>
<evidence type="ECO:0000259" key="3">
    <source>
        <dbReference type="PROSITE" id="PS51278"/>
    </source>
</evidence>
<dbReference type="OrthoDB" id="9763290at2"/>
<dbReference type="GO" id="GO:0016740">
    <property type="term" value="F:transferase activity"/>
    <property type="evidence" value="ECO:0007669"/>
    <property type="project" value="UniProtKB-KW"/>
</dbReference>
<dbReference type="PROSITE" id="PS51278">
    <property type="entry name" value="GATASE_TYPE_2"/>
    <property type="match status" value="1"/>
</dbReference>
<dbReference type="AlphaFoldDB" id="A0A368ZRK8"/>
<dbReference type="RefSeq" id="WP_114412750.1">
    <property type="nucleotide sequence ID" value="NZ_QPJQ01000026.1"/>
</dbReference>
<evidence type="ECO:0000256" key="2">
    <source>
        <dbReference type="ARBA" id="ARBA00022962"/>
    </source>
</evidence>
<dbReference type="Proteomes" id="UP000253506">
    <property type="component" value="Unassembled WGS sequence"/>
</dbReference>
<dbReference type="InterPro" id="IPR029055">
    <property type="entry name" value="Ntn_hydrolases_N"/>
</dbReference>
<evidence type="ECO:0000256" key="1">
    <source>
        <dbReference type="ARBA" id="ARBA00022679"/>
    </source>
</evidence>
<dbReference type="Gene3D" id="3.60.20.10">
    <property type="entry name" value="Glutamine Phosphoribosylpyrophosphate, subunit 1, domain 1"/>
    <property type="match status" value="1"/>
</dbReference>